<feature type="region of interest" description="Disordered" evidence="1">
    <location>
        <begin position="26"/>
        <end position="118"/>
    </location>
</feature>
<reference evidence="2 3" key="1">
    <citation type="submission" date="2020-03" db="EMBL/GenBank/DDBJ databases">
        <title>Genome sequence of strain Massilia sp. TW-1.</title>
        <authorList>
            <person name="Chaudhary D.K."/>
        </authorList>
    </citation>
    <scope>NUCLEOTIDE SEQUENCE [LARGE SCALE GENOMIC DNA]</scope>
    <source>
        <strain evidence="2 3">TW-1</strain>
    </source>
</reference>
<evidence type="ECO:0000313" key="2">
    <source>
        <dbReference type="EMBL" id="NIA56181.1"/>
    </source>
</evidence>
<gene>
    <name evidence="2" type="ORF">HAV22_21340</name>
</gene>
<dbReference type="Proteomes" id="UP000716322">
    <property type="component" value="Unassembled WGS sequence"/>
</dbReference>
<proteinExistence type="predicted"/>
<dbReference type="EMBL" id="JAAQOM010000013">
    <property type="protein sequence ID" value="NIA56181.1"/>
    <property type="molecule type" value="Genomic_DNA"/>
</dbReference>
<evidence type="ECO:0000313" key="3">
    <source>
        <dbReference type="Proteomes" id="UP000716322"/>
    </source>
</evidence>
<feature type="compositionally biased region" description="Polar residues" evidence="1">
    <location>
        <begin position="26"/>
        <end position="43"/>
    </location>
</feature>
<dbReference type="RefSeq" id="WP_166861770.1">
    <property type="nucleotide sequence ID" value="NZ_JAAQOM010000013.1"/>
</dbReference>
<organism evidence="2 3">
    <name type="scientific">Telluria antibiotica</name>
    <dbReference type="NCBI Taxonomy" id="2717319"/>
    <lineage>
        <taxon>Bacteria</taxon>
        <taxon>Pseudomonadati</taxon>
        <taxon>Pseudomonadota</taxon>
        <taxon>Betaproteobacteria</taxon>
        <taxon>Burkholderiales</taxon>
        <taxon>Oxalobacteraceae</taxon>
        <taxon>Telluria group</taxon>
        <taxon>Telluria</taxon>
    </lineage>
</organism>
<protein>
    <submittedName>
        <fullName evidence="2">Uncharacterized protein</fullName>
    </submittedName>
</protein>
<evidence type="ECO:0000256" key="1">
    <source>
        <dbReference type="SAM" id="MobiDB-lite"/>
    </source>
</evidence>
<feature type="region of interest" description="Disordered" evidence="1">
    <location>
        <begin position="1"/>
        <end position="20"/>
    </location>
</feature>
<feature type="compositionally biased region" description="Low complexity" evidence="1">
    <location>
        <begin position="44"/>
        <end position="118"/>
    </location>
</feature>
<name>A0ABX0PFK5_9BURK</name>
<sequence>MSGGSKQQTSSNTQNYDQRQVNTWTSNAYDLSNRSTNTTNADFSNRSTTSNTTNTTTNADFSNRSTTNNTTDTTTNLWSDTSNRSTNTTNADFSNRSSTSTWTDSSNRSTNNTTINNTTTDGGAVAGALALGGAAVQQAGSQLAGVLGFASKVVDGQNASVAQSYDYADHLFNHALDTVHDSESAAMDAFDRAAQVQASTINQLQGAYADAKGTSDAQQKIIFVVLAVAGLAVMARR</sequence>
<comment type="caution">
    <text evidence="2">The sequence shown here is derived from an EMBL/GenBank/DDBJ whole genome shotgun (WGS) entry which is preliminary data.</text>
</comment>
<accession>A0ABX0PFK5</accession>
<keyword evidence="3" id="KW-1185">Reference proteome</keyword>